<reference evidence="1 2" key="1">
    <citation type="submission" date="2017-04" db="EMBL/GenBank/DDBJ databases">
        <authorList>
            <person name="Afonso C.L."/>
            <person name="Miller P.J."/>
            <person name="Scott M.A."/>
            <person name="Spackman E."/>
            <person name="Goraichik I."/>
            <person name="Dimitrov K.M."/>
            <person name="Suarez D.L."/>
            <person name="Swayne D.E."/>
        </authorList>
    </citation>
    <scope>NUCLEOTIDE SEQUENCE [LARGE SCALE GENOMIC DNA]</scope>
    <source>
        <strain evidence="1 2">KR-140</strain>
    </source>
</reference>
<dbReference type="AlphaFoldDB" id="A0A1W1UBT2"/>
<organism evidence="1 2">
    <name type="scientific">Deinococcus hopiensis KR-140</name>
    <dbReference type="NCBI Taxonomy" id="695939"/>
    <lineage>
        <taxon>Bacteria</taxon>
        <taxon>Thermotogati</taxon>
        <taxon>Deinococcota</taxon>
        <taxon>Deinococci</taxon>
        <taxon>Deinococcales</taxon>
        <taxon>Deinococcaceae</taxon>
        <taxon>Deinococcus</taxon>
    </lineage>
</organism>
<gene>
    <name evidence="1" type="ORF">SAMN00790413_06575</name>
</gene>
<evidence type="ECO:0000313" key="2">
    <source>
        <dbReference type="Proteomes" id="UP000192582"/>
    </source>
</evidence>
<protein>
    <submittedName>
        <fullName evidence="1">Uncharacterized protein</fullName>
    </submittedName>
</protein>
<evidence type="ECO:0000313" key="1">
    <source>
        <dbReference type="EMBL" id="SMB78254.1"/>
    </source>
</evidence>
<name>A0A1W1UBT2_9DEIO</name>
<dbReference type="Proteomes" id="UP000192582">
    <property type="component" value="Unassembled WGS sequence"/>
</dbReference>
<accession>A0A1W1UBT2</accession>
<dbReference type="EMBL" id="FWWU01000002">
    <property type="protein sequence ID" value="SMB78254.1"/>
    <property type="molecule type" value="Genomic_DNA"/>
</dbReference>
<keyword evidence="2" id="KW-1185">Reference proteome</keyword>
<proteinExistence type="predicted"/>
<sequence>MVDMPAKMKTLRKQVEGAVRTLWPRRPAGPLKVGQLAKLLPSRVGDFRPHQAFSVPDPVLSAVEQLYQKGMKQLQLALTDSAGLPGRWPDPLLGAVGPGHGLYPHPTMLYIPNPPVLLQPARDVMGYQWSFVTAGRLVVAAKLYVAGRFALKITAQSERDLQAALQAMSLQHLRVLSRTGMGYIGHRTDGWRRRGQGAAST</sequence>
<dbReference type="STRING" id="695939.SAMN00790413_06575"/>